<feature type="region of interest" description="Disordered" evidence="1">
    <location>
        <begin position="100"/>
        <end position="156"/>
    </location>
</feature>
<evidence type="ECO:0000313" key="2">
    <source>
        <dbReference type="EMBL" id="EQC39625.1"/>
    </source>
</evidence>
<dbReference type="PANTHER" id="PTHR13507:SF0">
    <property type="entry name" value="PRKR-INTERACTING PROTEIN 1"/>
    <property type="match status" value="1"/>
</dbReference>
<evidence type="ECO:0000256" key="1">
    <source>
        <dbReference type="SAM" id="MobiDB-lite"/>
    </source>
</evidence>
<dbReference type="InParanoid" id="T0QZZ2"/>
<protein>
    <submittedName>
        <fullName evidence="2">Uncharacterized protein</fullName>
    </submittedName>
</protein>
<dbReference type="EMBL" id="JH767138">
    <property type="protein sequence ID" value="EQC39625.1"/>
    <property type="molecule type" value="Genomic_DNA"/>
</dbReference>
<dbReference type="GeneID" id="19943783"/>
<dbReference type="STRING" id="1156394.T0QZZ2"/>
<organism evidence="2 3">
    <name type="scientific">Saprolegnia diclina (strain VS20)</name>
    <dbReference type="NCBI Taxonomy" id="1156394"/>
    <lineage>
        <taxon>Eukaryota</taxon>
        <taxon>Sar</taxon>
        <taxon>Stramenopiles</taxon>
        <taxon>Oomycota</taxon>
        <taxon>Saprolegniomycetes</taxon>
        <taxon>Saprolegniales</taxon>
        <taxon>Saprolegniaceae</taxon>
        <taxon>Saprolegnia</taxon>
    </lineage>
</organism>
<dbReference type="GO" id="GO:0019901">
    <property type="term" value="F:protein kinase binding"/>
    <property type="evidence" value="ECO:0007669"/>
    <property type="project" value="TreeGrafter"/>
</dbReference>
<reference evidence="2 3" key="1">
    <citation type="submission" date="2012-04" db="EMBL/GenBank/DDBJ databases">
        <title>The Genome Sequence of Saprolegnia declina VS20.</title>
        <authorList>
            <consortium name="The Broad Institute Genome Sequencing Platform"/>
            <person name="Russ C."/>
            <person name="Nusbaum C."/>
            <person name="Tyler B."/>
            <person name="van West P."/>
            <person name="Dieguez-Uribeondo J."/>
            <person name="de Bruijn I."/>
            <person name="Tripathy S."/>
            <person name="Jiang R."/>
            <person name="Young S.K."/>
            <person name="Zeng Q."/>
            <person name="Gargeya S."/>
            <person name="Fitzgerald M."/>
            <person name="Haas B."/>
            <person name="Abouelleil A."/>
            <person name="Alvarado L."/>
            <person name="Arachchi H.M."/>
            <person name="Berlin A."/>
            <person name="Chapman S.B."/>
            <person name="Goldberg J."/>
            <person name="Griggs A."/>
            <person name="Gujja S."/>
            <person name="Hansen M."/>
            <person name="Howarth C."/>
            <person name="Imamovic A."/>
            <person name="Larimer J."/>
            <person name="McCowen C."/>
            <person name="Montmayeur A."/>
            <person name="Murphy C."/>
            <person name="Neiman D."/>
            <person name="Pearson M."/>
            <person name="Priest M."/>
            <person name="Roberts A."/>
            <person name="Saif S."/>
            <person name="Shea T."/>
            <person name="Sisk P."/>
            <person name="Sykes S."/>
            <person name="Wortman J."/>
            <person name="Nusbaum C."/>
            <person name="Birren B."/>
        </authorList>
    </citation>
    <scope>NUCLEOTIDE SEQUENCE [LARGE SCALE GENOMIC DNA]</scope>
    <source>
        <strain evidence="2 3">VS20</strain>
    </source>
</reference>
<dbReference type="Proteomes" id="UP000030762">
    <property type="component" value="Unassembled WGS sequence"/>
</dbReference>
<proteinExistence type="predicted"/>
<dbReference type="RefSeq" id="XP_008606897.1">
    <property type="nucleotide sequence ID" value="XM_008608675.1"/>
</dbReference>
<dbReference type="OrthoDB" id="10067079at2759"/>
<dbReference type="PANTHER" id="PTHR13507">
    <property type="entry name" value="PRKR-INTERACTING PROTEIN 1"/>
    <property type="match status" value="1"/>
</dbReference>
<evidence type="ECO:0000313" key="3">
    <source>
        <dbReference type="Proteomes" id="UP000030762"/>
    </source>
</evidence>
<dbReference type="AlphaFoldDB" id="T0QZZ2"/>
<feature type="compositionally biased region" description="Basic and acidic residues" evidence="1">
    <location>
        <begin position="100"/>
        <end position="112"/>
    </location>
</feature>
<gene>
    <name evidence="2" type="ORF">SDRG_03056</name>
</gene>
<dbReference type="VEuPathDB" id="FungiDB:SDRG_03056"/>
<sequence>MGRYTTEQTYTDKAATVGTVPYEVVKEKEEATPAPAEASKESKERFKFNRVDNVAGSTAGAGSGEFHMYRAARRREMERVGAMEAEHKKTVEDLAFQEKRKRAQAELEEKTRQKASKRRRKQENAKVKKMMGADAKKDEPLDVTPDVMPGGVPEIPNDGSFLAKLLAQQASKSEASTAPTTTK</sequence>
<dbReference type="GO" id="GO:0004860">
    <property type="term" value="F:protein kinase inhibitor activity"/>
    <property type="evidence" value="ECO:0007669"/>
    <property type="project" value="TreeGrafter"/>
</dbReference>
<dbReference type="GO" id="GO:0003725">
    <property type="term" value="F:double-stranded RNA binding"/>
    <property type="evidence" value="ECO:0007669"/>
    <property type="project" value="InterPro"/>
</dbReference>
<dbReference type="OMA" id="EFHTYRA"/>
<accession>T0QZZ2</accession>
<name>T0QZZ2_SAPDV</name>
<dbReference type="Pfam" id="PF06658">
    <property type="entry name" value="DUF1168"/>
    <property type="match status" value="1"/>
</dbReference>
<keyword evidence="3" id="KW-1185">Reference proteome</keyword>
<dbReference type="eggNOG" id="KOG4055">
    <property type="taxonomic scope" value="Eukaryota"/>
</dbReference>
<dbReference type="InterPro" id="IPR009548">
    <property type="entry name" value="Prkrip1"/>
</dbReference>
<dbReference type="GO" id="GO:0005730">
    <property type="term" value="C:nucleolus"/>
    <property type="evidence" value="ECO:0007669"/>
    <property type="project" value="TreeGrafter"/>
</dbReference>